<dbReference type="Proteomes" id="UP000315439">
    <property type="component" value="Unassembled WGS sequence"/>
</dbReference>
<protein>
    <submittedName>
        <fullName evidence="4">HlyD family efflux transporter periplasmic adaptor subunit</fullName>
    </submittedName>
</protein>
<sequence length="434" mass="48145">MIFLGSKLSPSTSIAIAMKTLAEFQSQPKNSRFKIISLSSLVLIVVVVLFAVNQSEQAQATIDAKNIYIGQVKYGELIRDVRAPGNLVPNEKQWLSARTNARVVKRILLPGAQVDPNNVILVLESPDLVQQHKRAQLDLKVARAQLHALVEQQKTALQEQKASVKLLEIEKKQAIQDLSAKQKLHAEKVIPDYQYEEAVLRREQLTRQLEIEQFRLQRLPALQESLLNVEEARIAQLELQVELLTDQVDSLQVKAGMGGILQSVSVEVGQQVTMGTQLAEVASQKNLKAELRIQEGQVKDIQIGQSVIIDTRRSKIQGSVSRIDPAVVNGTVTVDVILPAQLPTEARPDLRVEGRVEIERLENVLLVDKPANWRQSSNAFLFKLEDETVAVKTPVTFGASSVSSVQLLTGINAGEKVILSDLSQYESVDKLDIY</sequence>
<organism evidence="4 5">
    <name type="scientific">Aliikangiella coralliicola</name>
    <dbReference type="NCBI Taxonomy" id="2592383"/>
    <lineage>
        <taxon>Bacteria</taxon>
        <taxon>Pseudomonadati</taxon>
        <taxon>Pseudomonadota</taxon>
        <taxon>Gammaproteobacteria</taxon>
        <taxon>Oceanospirillales</taxon>
        <taxon>Pleioneaceae</taxon>
        <taxon>Aliikangiella</taxon>
    </lineage>
</organism>
<dbReference type="AlphaFoldDB" id="A0A545UBM2"/>
<evidence type="ECO:0000256" key="2">
    <source>
        <dbReference type="ARBA" id="ARBA00023054"/>
    </source>
</evidence>
<evidence type="ECO:0000256" key="3">
    <source>
        <dbReference type="SAM" id="Coils"/>
    </source>
</evidence>
<evidence type="ECO:0000313" key="4">
    <source>
        <dbReference type="EMBL" id="TQV86864.1"/>
    </source>
</evidence>
<reference evidence="4 5" key="1">
    <citation type="submission" date="2019-07" db="EMBL/GenBank/DDBJ databases">
        <title>Draft genome for Aliikangiella sp. M105.</title>
        <authorList>
            <person name="Wang G."/>
        </authorList>
    </citation>
    <scope>NUCLEOTIDE SEQUENCE [LARGE SCALE GENOMIC DNA]</scope>
    <source>
        <strain evidence="4 5">M105</strain>
    </source>
</reference>
<proteinExistence type="predicted"/>
<gene>
    <name evidence="4" type="ORF">FLL46_13690</name>
</gene>
<dbReference type="EMBL" id="VIKS01000009">
    <property type="protein sequence ID" value="TQV86864.1"/>
    <property type="molecule type" value="Genomic_DNA"/>
</dbReference>
<name>A0A545UBM2_9GAMM</name>
<evidence type="ECO:0000313" key="5">
    <source>
        <dbReference type="Proteomes" id="UP000315439"/>
    </source>
</evidence>
<accession>A0A545UBM2</accession>
<dbReference type="Gene3D" id="1.10.287.470">
    <property type="entry name" value="Helix hairpin bin"/>
    <property type="match status" value="1"/>
</dbReference>
<feature type="coiled-coil region" evidence="3">
    <location>
        <begin position="227"/>
        <end position="254"/>
    </location>
</feature>
<dbReference type="PANTHER" id="PTHR32347:SF23">
    <property type="entry name" value="BLL5650 PROTEIN"/>
    <property type="match status" value="1"/>
</dbReference>
<dbReference type="OrthoDB" id="6397038at2"/>
<dbReference type="InterPro" id="IPR050465">
    <property type="entry name" value="UPF0194_transport"/>
</dbReference>
<dbReference type="Gene3D" id="2.40.420.20">
    <property type="match status" value="1"/>
</dbReference>
<comment type="subcellular location">
    <subcellularLocation>
        <location evidence="1">Cell envelope</location>
    </subcellularLocation>
</comment>
<dbReference type="Gene3D" id="2.40.50.100">
    <property type="match status" value="1"/>
</dbReference>
<keyword evidence="5" id="KW-1185">Reference proteome</keyword>
<comment type="caution">
    <text evidence="4">The sequence shown here is derived from an EMBL/GenBank/DDBJ whole genome shotgun (WGS) entry which is preliminary data.</text>
</comment>
<dbReference type="GO" id="GO:0030313">
    <property type="term" value="C:cell envelope"/>
    <property type="evidence" value="ECO:0007669"/>
    <property type="project" value="UniProtKB-SubCell"/>
</dbReference>
<feature type="coiled-coil region" evidence="3">
    <location>
        <begin position="132"/>
        <end position="177"/>
    </location>
</feature>
<dbReference type="Gene3D" id="2.40.30.170">
    <property type="match status" value="1"/>
</dbReference>
<evidence type="ECO:0000256" key="1">
    <source>
        <dbReference type="ARBA" id="ARBA00004196"/>
    </source>
</evidence>
<dbReference type="PANTHER" id="PTHR32347">
    <property type="entry name" value="EFFLUX SYSTEM COMPONENT YKNX-RELATED"/>
    <property type="match status" value="1"/>
</dbReference>
<keyword evidence="2 3" id="KW-0175">Coiled coil</keyword>